<dbReference type="RefSeq" id="WP_023602809.1">
    <property type="nucleotide sequence ID" value="NZ_CAWMPN010000004.1"/>
</dbReference>
<accession>A0A1B9P484</accession>
<name>A0A1B9P484_ALILO</name>
<gene>
    <name evidence="3" type="ORF">A6E04_05255</name>
</gene>
<evidence type="ECO:0000313" key="4">
    <source>
        <dbReference type="Proteomes" id="UP000093523"/>
    </source>
</evidence>
<protein>
    <submittedName>
        <fullName evidence="3">Uncharacterized protein</fullName>
    </submittedName>
</protein>
<reference evidence="3 4" key="1">
    <citation type="submission" date="2016-06" db="EMBL/GenBank/DDBJ databases">
        <authorList>
            <person name="Kjaerup R.B."/>
            <person name="Dalgaard T.S."/>
            <person name="Juul-Madsen H.R."/>
        </authorList>
    </citation>
    <scope>NUCLEOTIDE SEQUENCE [LARGE SCALE GENOMIC DNA]</scope>
    <source>
        <strain evidence="3 4">1S159</strain>
    </source>
</reference>
<evidence type="ECO:0000313" key="3">
    <source>
        <dbReference type="EMBL" id="OCH23315.1"/>
    </source>
</evidence>
<keyword evidence="2" id="KW-0732">Signal</keyword>
<evidence type="ECO:0000256" key="2">
    <source>
        <dbReference type="SAM" id="SignalP"/>
    </source>
</evidence>
<sequence length="384" mass="43030">MKNSTLISSLLLSIFISSSALAVSLPPDGSWDLNGRPGSSTPPGPPSSATKSLSIHSSLGDKLNIYANGNMQAKLIVKYDLSDGFYNPKIELKQKDLGLDLPSTWKVSHIENEFDHIIDSRSRIGSNLQSAQAAEAVYVTSREVDYMDICVELTAEHNNYGEITDTTCFDSTNQDSVVINAKRPVKYTTDDFDINYTNETNNKKLKIKSYSISPKSHLNNIEFTVGKGHLRGKSSNNNVYSDPKNGKMLEVNSNGSYLYFVEFLPKDMNNYTTSYKISDPWSLDIPLDSKTLFNLAYGYGKNLITTHTTNKCIRWGFRPLPTGVGYVRYCQEYQKSTTKAWPMPLATTHRKNHNVYLVDNYGTSHTLNFQLINGDLYYGSSHIQ</sequence>
<organism evidence="3 4">
    <name type="scientific">Aliivibrio logei</name>
    <name type="common">Vibrio logei</name>
    <dbReference type="NCBI Taxonomy" id="688"/>
    <lineage>
        <taxon>Bacteria</taxon>
        <taxon>Pseudomonadati</taxon>
        <taxon>Pseudomonadota</taxon>
        <taxon>Gammaproteobacteria</taxon>
        <taxon>Vibrionales</taxon>
        <taxon>Vibrionaceae</taxon>
        <taxon>Aliivibrio</taxon>
    </lineage>
</organism>
<feature type="signal peptide" evidence="2">
    <location>
        <begin position="1"/>
        <end position="22"/>
    </location>
</feature>
<dbReference type="OrthoDB" id="5918335at2"/>
<dbReference type="Proteomes" id="UP000093523">
    <property type="component" value="Unassembled WGS sequence"/>
</dbReference>
<evidence type="ECO:0000256" key="1">
    <source>
        <dbReference type="SAM" id="MobiDB-lite"/>
    </source>
</evidence>
<proteinExistence type="predicted"/>
<feature type="chain" id="PRO_5008632509" evidence="2">
    <location>
        <begin position="23"/>
        <end position="384"/>
    </location>
</feature>
<dbReference type="AlphaFoldDB" id="A0A1B9P484"/>
<dbReference type="EMBL" id="MAJU01000004">
    <property type="protein sequence ID" value="OCH23315.1"/>
    <property type="molecule type" value="Genomic_DNA"/>
</dbReference>
<feature type="region of interest" description="Disordered" evidence="1">
    <location>
        <begin position="32"/>
        <end position="53"/>
    </location>
</feature>
<comment type="caution">
    <text evidence="3">The sequence shown here is derived from an EMBL/GenBank/DDBJ whole genome shotgun (WGS) entry which is preliminary data.</text>
</comment>